<dbReference type="EMBL" id="CP022129">
    <property type="protein sequence ID" value="ASF47390.1"/>
    <property type="molecule type" value="Genomic_DNA"/>
</dbReference>
<dbReference type="CDD" id="cd03398">
    <property type="entry name" value="PAP2_haloperoxidase"/>
    <property type="match status" value="1"/>
</dbReference>
<accession>A0A1Z4C1K4</accession>
<evidence type="ECO:0000313" key="2">
    <source>
        <dbReference type="EMBL" id="ASF47390.1"/>
    </source>
</evidence>
<dbReference type="PANTHER" id="PTHR34599">
    <property type="entry name" value="PEROXIDASE-RELATED"/>
    <property type="match status" value="1"/>
</dbReference>
<protein>
    <submittedName>
        <fullName evidence="2">Uncharacterized protein</fullName>
    </submittedName>
</protein>
<sequence length="535" mass="55581">MKNNTATPLRLTTLTVAIAASLFTVSATADTVTDWNKYTVWATKAATSLTTGTASLAQNSNVATRIEAIEARAVFDAVNVFDHFSPTSYYYNAAAPTGATAKSAAAAAAQAAHDVLLGALPNPASGSWNPTRDWLNTQLASDLAALGVTAADPGIAVGQAAAAAALAARAEDFSAIRTTYTPSSNLSVSTTNTVIPNATGNPGIGLWRPSNGAAGVNDPITGAPTGFDASGAIQAAAGIDFNWKNVTPFSLTTVKKQLLVATVPPALTIGSDEYNAELDFVKTHGQDSANPGNRSHDQTLQALFYKSDAELFVNEAARLASASRNLTLDQNAKLFAVLANALADARIAAFQSKYDLTFWRPITALNANPDGSVSTYTWKPLATTPSHPSNTGGHSATGAAGAEILRAFFKSDNIQKNGTPVTLTTLPWLIGTNNGTGQVDPLVFGGDATTRTVSSFSKLQLENGRSRIYLGVHFGNDDYQGQTLGLTVADAIINTKTDPAAAGLSVFWGNANTPNNKYLKAILTANSATSGFFGL</sequence>
<dbReference type="Gene3D" id="1.10.606.20">
    <property type="match status" value="1"/>
</dbReference>
<dbReference type="PANTHER" id="PTHR34599:SF1">
    <property type="entry name" value="PHOSPHATIDIC ACID PHOSPHATASE TYPE 2_HALOPEROXIDASE DOMAIN-CONTAINING PROTEIN"/>
    <property type="match status" value="1"/>
</dbReference>
<keyword evidence="3" id="KW-1185">Reference proteome</keyword>
<evidence type="ECO:0000256" key="1">
    <source>
        <dbReference type="SAM" id="SignalP"/>
    </source>
</evidence>
<dbReference type="Proteomes" id="UP000197019">
    <property type="component" value="Chromosome"/>
</dbReference>
<feature type="chain" id="PRO_5012012215" evidence="1">
    <location>
        <begin position="30"/>
        <end position="535"/>
    </location>
</feature>
<dbReference type="InterPro" id="IPR036938">
    <property type="entry name" value="PAP2/HPO_sf"/>
</dbReference>
<dbReference type="RefSeq" id="WP_088620262.1">
    <property type="nucleotide sequence ID" value="NZ_CP022129.1"/>
</dbReference>
<name>A0A1Z4C1K4_9GAMM</name>
<keyword evidence="1" id="KW-0732">Signal</keyword>
<organism evidence="2 3">
    <name type="scientific">Methylovulum psychrotolerans</name>
    <dbReference type="NCBI Taxonomy" id="1704499"/>
    <lineage>
        <taxon>Bacteria</taxon>
        <taxon>Pseudomonadati</taxon>
        <taxon>Pseudomonadota</taxon>
        <taxon>Gammaproteobacteria</taxon>
        <taxon>Methylococcales</taxon>
        <taxon>Methylococcaceae</taxon>
        <taxon>Methylovulum</taxon>
    </lineage>
</organism>
<proteinExistence type="predicted"/>
<dbReference type="AlphaFoldDB" id="A0A1Z4C1K4"/>
<reference evidence="2 3" key="1">
    <citation type="submission" date="2017-06" db="EMBL/GenBank/DDBJ databases">
        <title>Genome Sequencing of the methanotroph Methylovulum psychrotolerants str. HV10-M2 isolated from a high-altitude environment.</title>
        <authorList>
            <person name="Mateos-Rivera A."/>
        </authorList>
    </citation>
    <scope>NUCLEOTIDE SEQUENCE [LARGE SCALE GENOMIC DNA]</scope>
    <source>
        <strain evidence="2 3">HV10_M2</strain>
    </source>
</reference>
<dbReference type="SUPFAM" id="SSF48317">
    <property type="entry name" value="Acid phosphatase/Vanadium-dependent haloperoxidase"/>
    <property type="match status" value="1"/>
</dbReference>
<gene>
    <name evidence="2" type="ORF">CEK71_15695</name>
</gene>
<dbReference type="OrthoDB" id="103227at2"/>
<dbReference type="KEGG" id="mpsy:CEK71_15695"/>
<feature type="signal peptide" evidence="1">
    <location>
        <begin position="1"/>
        <end position="29"/>
    </location>
</feature>
<evidence type="ECO:0000313" key="3">
    <source>
        <dbReference type="Proteomes" id="UP000197019"/>
    </source>
</evidence>
<dbReference type="InterPro" id="IPR052559">
    <property type="entry name" value="V-haloperoxidase"/>
</dbReference>